<protein>
    <recommendedName>
        <fullName evidence="4">F-box domain-containing protein</fullName>
    </recommendedName>
</protein>
<reference evidence="2" key="1">
    <citation type="submission" date="2020-05" db="EMBL/GenBank/DDBJ databases">
        <title>Mycena genomes resolve the evolution of fungal bioluminescence.</title>
        <authorList>
            <person name="Tsai I.J."/>
        </authorList>
    </citation>
    <scope>NUCLEOTIDE SEQUENCE</scope>
    <source>
        <strain evidence="2">110903Hualien_Pintung</strain>
    </source>
</reference>
<feature type="region of interest" description="Disordered" evidence="1">
    <location>
        <begin position="267"/>
        <end position="286"/>
    </location>
</feature>
<name>A0A8H6T3T2_MYCCL</name>
<dbReference type="AlphaFoldDB" id="A0A8H6T3T2"/>
<comment type="caution">
    <text evidence="2">The sequence shown here is derived from an EMBL/GenBank/DDBJ whole genome shotgun (WGS) entry which is preliminary data.</text>
</comment>
<evidence type="ECO:0000313" key="2">
    <source>
        <dbReference type="EMBL" id="KAF7310478.1"/>
    </source>
</evidence>
<dbReference type="OrthoDB" id="3256367at2759"/>
<evidence type="ECO:0000256" key="1">
    <source>
        <dbReference type="SAM" id="MobiDB-lite"/>
    </source>
</evidence>
<gene>
    <name evidence="2" type="ORF">HMN09_00590200</name>
</gene>
<evidence type="ECO:0008006" key="4">
    <source>
        <dbReference type="Google" id="ProtNLM"/>
    </source>
</evidence>
<dbReference type="Proteomes" id="UP000613580">
    <property type="component" value="Unassembled WGS sequence"/>
</dbReference>
<dbReference type="EMBL" id="JACAZE010000007">
    <property type="protein sequence ID" value="KAF7310478.1"/>
    <property type="molecule type" value="Genomic_DNA"/>
</dbReference>
<sequence length="335" mass="37305">MGDLPPEIWTQILCLACTDDGASGRALSLVSKDWRNISAPFKLQSVALVGPRPILRFLALLDSMPESLRTVNSLFIGCDRPRPQPGAEPKLAPLDLIEERARGLEFTHRLFPELGIKYATNTNRKQLVNITVEALEEAIQRILRRIAGSLNTLYLHVFFQRPTALLYGTVKLPRLRVLVLHGTFGVSSPNGESLPNLRHLRIAGAPTPGQTIKASVLLGGIASSAPRLTRFYVAQAALNLSSARRDLERAMERTSLRGLERLYVEIGPSRGRTPPPGAANSTERTERGALLSFAEDDGRVRIVKEPRWWVDVQAALCEFEEVDEVRWDDRENVYD</sequence>
<organism evidence="2 3">
    <name type="scientific">Mycena chlorophos</name>
    <name type="common">Agaric fungus</name>
    <name type="synonym">Agaricus chlorophos</name>
    <dbReference type="NCBI Taxonomy" id="658473"/>
    <lineage>
        <taxon>Eukaryota</taxon>
        <taxon>Fungi</taxon>
        <taxon>Dikarya</taxon>
        <taxon>Basidiomycota</taxon>
        <taxon>Agaricomycotina</taxon>
        <taxon>Agaricomycetes</taxon>
        <taxon>Agaricomycetidae</taxon>
        <taxon>Agaricales</taxon>
        <taxon>Marasmiineae</taxon>
        <taxon>Mycenaceae</taxon>
        <taxon>Mycena</taxon>
    </lineage>
</organism>
<evidence type="ECO:0000313" key="3">
    <source>
        <dbReference type="Proteomes" id="UP000613580"/>
    </source>
</evidence>
<keyword evidence="3" id="KW-1185">Reference proteome</keyword>
<accession>A0A8H6T3T2</accession>
<proteinExistence type="predicted"/>